<evidence type="ECO:0000313" key="8">
    <source>
        <dbReference type="Proteomes" id="UP000658131"/>
    </source>
</evidence>
<feature type="transmembrane region" description="Helical" evidence="6">
    <location>
        <begin position="87"/>
        <end position="107"/>
    </location>
</feature>
<evidence type="ECO:0000256" key="6">
    <source>
        <dbReference type="RuleBase" id="RU004379"/>
    </source>
</evidence>
<gene>
    <name evidence="7" type="ORF">H8717_13190</name>
</gene>
<dbReference type="Proteomes" id="UP000658131">
    <property type="component" value="Unassembled WGS sequence"/>
</dbReference>
<organism evidence="7 8">
    <name type="scientific">Yanshouia hominis</name>
    <dbReference type="NCBI Taxonomy" id="2763673"/>
    <lineage>
        <taxon>Bacteria</taxon>
        <taxon>Bacillati</taxon>
        <taxon>Bacillota</taxon>
        <taxon>Clostridia</taxon>
        <taxon>Eubacteriales</taxon>
        <taxon>Oscillospiraceae</taxon>
        <taxon>Yanshouia</taxon>
    </lineage>
</organism>
<dbReference type="EMBL" id="JACRTB010000028">
    <property type="protein sequence ID" value="MBC8577357.1"/>
    <property type="molecule type" value="Genomic_DNA"/>
</dbReference>
<dbReference type="PANTHER" id="PTHR23291:SF50">
    <property type="entry name" value="PROTEIN LIFEGUARD 4"/>
    <property type="match status" value="1"/>
</dbReference>
<accession>A0ABR7NLS2</accession>
<comment type="similarity">
    <text evidence="2 6">Belongs to the BI1 family.</text>
</comment>
<dbReference type="PANTHER" id="PTHR23291">
    <property type="entry name" value="BAX INHIBITOR-RELATED"/>
    <property type="match status" value="1"/>
</dbReference>
<proteinExistence type="inferred from homology"/>
<evidence type="ECO:0000256" key="2">
    <source>
        <dbReference type="ARBA" id="ARBA00010350"/>
    </source>
</evidence>
<evidence type="ECO:0000256" key="3">
    <source>
        <dbReference type="ARBA" id="ARBA00022692"/>
    </source>
</evidence>
<dbReference type="RefSeq" id="WP_262400766.1">
    <property type="nucleotide sequence ID" value="NZ_JACRTB010000028.1"/>
</dbReference>
<reference evidence="7 8" key="1">
    <citation type="submission" date="2020-08" db="EMBL/GenBank/DDBJ databases">
        <title>Genome public.</title>
        <authorList>
            <person name="Liu C."/>
            <person name="Sun Q."/>
        </authorList>
    </citation>
    <scope>NUCLEOTIDE SEQUENCE [LARGE SCALE GENOMIC DNA]</scope>
    <source>
        <strain evidence="7 8">BX1</strain>
    </source>
</reference>
<feature type="transmembrane region" description="Helical" evidence="6">
    <location>
        <begin position="50"/>
        <end position="75"/>
    </location>
</feature>
<dbReference type="Pfam" id="PF01027">
    <property type="entry name" value="Bax1-I"/>
    <property type="match status" value="1"/>
</dbReference>
<evidence type="ECO:0000256" key="1">
    <source>
        <dbReference type="ARBA" id="ARBA00004141"/>
    </source>
</evidence>
<evidence type="ECO:0000256" key="4">
    <source>
        <dbReference type="ARBA" id="ARBA00022989"/>
    </source>
</evidence>
<feature type="transmembrane region" description="Helical" evidence="6">
    <location>
        <begin position="166"/>
        <end position="185"/>
    </location>
</feature>
<feature type="transmembrane region" description="Helical" evidence="6">
    <location>
        <begin position="25"/>
        <end position="44"/>
    </location>
</feature>
<protein>
    <submittedName>
        <fullName evidence="7">Bax inhibitor-1/YccA family protein</fullName>
    </submittedName>
</protein>
<feature type="transmembrane region" description="Helical" evidence="6">
    <location>
        <begin position="113"/>
        <end position="133"/>
    </location>
</feature>
<dbReference type="CDD" id="cd10432">
    <property type="entry name" value="BI-1-like_bacterial"/>
    <property type="match status" value="1"/>
</dbReference>
<evidence type="ECO:0000313" key="7">
    <source>
        <dbReference type="EMBL" id="MBC8577357.1"/>
    </source>
</evidence>
<dbReference type="InterPro" id="IPR006214">
    <property type="entry name" value="Bax_inhibitor_1-related"/>
</dbReference>
<keyword evidence="4 6" id="KW-1133">Transmembrane helix</keyword>
<comment type="caution">
    <text evidence="7">The sequence shown here is derived from an EMBL/GenBank/DDBJ whole genome shotgun (WGS) entry which is preliminary data.</text>
</comment>
<comment type="subcellular location">
    <subcellularLocation>
        <location evidence="1">Membrane</location>
        <topology evidence="1">Multi-pass membrane protein</topology>
    </subcellularLocation>
</comment>
<keyword evidence="8" id="KW-1185">Reference proteome</keyword>
<feature type="transmembrane region" description="Helical" evidence="6">
    <location>
        <begin position="140"/>
        <end position="160"/>
    </location>
</feature>
<evidence type="ECO:0000256" key="5">
    <source>
        <dbReference type="ARBA" id="ARBA00023136"/>
    </source>
</evidence>
<keyword evidence="3 6" id="KW-0812">Transmembrane</keyword>
<keyword evidence="5 6" id="KW-0472">Membrane</keyword>
<name>A0ABR7NLS2_9FIRM</name>
<sequence>MFPNDELTLEAERGRNPLYKHVAKTYLWMFFGLAITFAVGMTLYASNLVFFFYAVPMLSLVLLVAQLGLVIFLSARLTKISVNACRAVFVIYSALTGITIGAVLAAYEAGVAMLAFGVSAFFFGCMAAAGLLTRRDVSGFRSLVIFGLLALIVMQVINLFLRLDGFDTMICLAGVAIFLGITTYDSKKTKDLYYAFEGNQELLDKASIYSALELYLDFINLFLYLIRLLGRKK</sequence>